<keyword evidence="3" id="KW-0804">Transcription</keyword>
<evidence type="ECO:0000256" key="2">
    <source>
        <dbReference type="ARBA" id="ARBA00023125"/>
    </source>
</evidence>
<evidence type="ECO:0000256" key="1">
    <source>
        <dbReference type="ARBA" id="ARBA00023015"/>
    </source>
</evidence>
<dbReference type="GO" id="GO:0043565">
    <property type="term" value="F:sequence-specific DNA binding"/>
    <property type="evidence" value="ECO:0007669"/>
    <property type="project" value="InterPro"/>
</dbReference>
<name>A0A1M5L4Y9_9RHOB</name>
<organism evidence="5 6">
    <name type="scientific">Cognatishimia maritima</name>
    <dbReference type="NCBI Taxonomy" id="870908"/>
    <lineage>
        <taxon>Bacteria</taxon>
        <taxon>Pseudomonadati</taxon>
        <taxon>Pseudomonadota</taxon>
        <taxon>Alphaproteobacteria</taxon>
        <taxon>Rhodobacterales</taxon>
        <taxon>Paracoccaceae</taxon>
        <taxon>Cognatishimia</taxon>
    </lineage>
</organism>
<dbReference type="SMART" id="SM00342">
    <property type="entry name" value="HTH_ARAC"/>
    <property type="match status" value="1"/>
</dbReference>
<dbReference type="EMBL" id="FQWM01000001">
    <property type="protein sequence ID" value="SHG59483.1"/>
    <property type="molecule type" value="Genomic_DNA"/>
</dbReference>
<dbReference type="InterPro" id="IPR018062">
    <property type="entry name" value="HTH_AraC-typ_CS"/>
</dbReference>
<evidence type="ECO:0000313" key="6">
    <source>
        <dbReference type="Proteomes" id="UP000184211"/>
    </source>
</evidence>
<dbReference type="PANTHER" id="PTHR11019">
    <property type="entry name" value="HTH-TYPE TRANSCRIPTIONAL REGULATOR NIMR"/>
    <property type="match status" value="1"/>
</dbReference>
<dbReference type="PANTHER" id="PTHR11019:SF190">
    <property type="entry name" value="ARAC-FAMILY REGULATORY PROTEIN"/>
    <property type="match status" value="1"/>
</dbReference>
<dbReference type="PROSITE" id="PS01124">
    <property type="entry name" value="HTH_ARAC_FAMILY_2"/>
    <property type="match status" value="1"/>
</dbReference>
<dbReference type="AlphaFoldDB" id="A0A1M5L4Y9"/>
<dbReference type="PRINTS" id="PR00032">
    <property type="entry name" value="HTHARAC"/>
</dbReference>
<proteinExistence type="predicted"/>
<dbReference type="InterPro" id="IPR009057">
    <property type="entry name" value="Homeodomain-like_sf"/>
</dbReference>
<dbReference type="Pfam" id="PF12833">
    <property type="entry name" value="HTH_18"/>
    <property type="match status" value="1"/>
</dbReference>
<gene>
    <name evidence="5" type="ORF">SAMN04488044_1148</name>
</gene>
<dbReference type="Proteomes" id="UP000184211">
    <property type="component" value="Unassembled WGS sequence"/>
</dbReference>
<dbReference type="PROSITE" id="PS00041">
    <property type="entry name" value="HTH_ARAC_FAMILY_1"/>
    <property type="match status" value="1"/>
</dbReference>
<dbReference type="Gene3D" id="1.10.10.60">
    <property type="entry name" value="Homeodomain-like"/>
    <property type="match status" value="1"/>
</dbReference>
<evidence type="ECO:0000256" key="3">
    <source>
        <dbReference type="ARBA" id="ARBA00023163"/>
    </source>
</evidence>
<keyword evidence="6" id="KW-1185">Reference proteome</keyword>
<dbReference type="GO" id="GO:0003700">
    <property type="term" value="F:DNA-binding transcription factor activity"/>
    <property type="evidence" value="ECO:0007669"/>
    <property type="project" value="InterPro"/>
</dbReference>
<keyword evidence="1" id="KW-0805">Transcription regulation</keyword>
<protein>
    <submittedName>
        <fullName evidence="5">AraC-type DNA-binding protein</fullName>
    </submittedName>
</protein>
<evidence type="ECO:0000313" key="5">
    <source>
        <dbReference type="EMBL" id="SHG59483.1"/>
    </source>
</evidence>
<dbReference type="OrthoDB" id="9816011at2"/>
<sequence length="250" mass="27439">MTLPPAYAFVKDFDPEPSKTLVMDRHYLLYAAKGAMRLEAEGRGWTLPPARAALIHAGREITVAMPQRLSACSVLFDTGFVAAPKASLSVFEMTPLARELVLACRTYGPDATLDDYGMQLFQLLAVTTWKLAETPSRAGLPSGKSDAVRKALALTETQLAGEPSFEMIATQVALSPRTLARRFSEELGMTWRQALRRLRMNHAIEALADPQRQITEIAFSVGYNSLSAFNTAFRDFTGLTPTEFRGSFGG</sequence>
<dbReference type="InterPro" id="IPR020449">
    <property type="entry name" value="Tscrpt_reg_AraC-type_HTH"/>
</dbReference>
<accession>A0A1M5L4Y9</accession>
<dbReference type="SUPFAM" id="SSF46689">
    <property type="entry name" value="Homeodomain-like"/>
    <property type="match status" value="2"/>
</dbReference>
<dbReference type="RefSeq" id="WP_072791463.1">
    <property type="nucleotide sequence ID" value="NZ_FQWM01000001.1"/>
</dbReference>
<feature type="domain" description="HTH araC/xylS-type" evidence="4">
    <location>
        <begin position="149"/>
        <end position="247"/>
    </location>
</feature>
<evidence type="ECO:0000259" key="4">
    <source>
        <dbReference type="PROSITE" id="PS01124"/>
    </source>
</evidence>
<reference evidence="6" key="1">
    <citation type="submission" date="2016-11" db="EMBL/GenBank/DDBJ databases">
        <authorList>
            <person name="Varghese N."/>
            <person name="Submissions S."/>
        </authorList>
    </citation>
    <scope>NUCLEOTIDE SEQUENCE [LARGE SCALE GENOMIC DNA]</scope>
    <source>
        <strain evidence="6">DSM 28223</strain>
    </source>
</reference>
<dbReference type="STRING" id="870908.SAMN04488044_1148"/>
<dbReference type="InterPro" id="IPR018060">
    <property type="entry name" value="HTH_AraC"/>
</dbReference>
<keyword evidence="2 5" id="KW-0238">DNA-binding</keyword>